<protein>
    <submittedName>
        <fullName evidence="1">TIGR04255 family protein</fullName>
    </submittedName>
</protein>
<sequence length="264" mass="29889">MRFAKPPIFEVACGVLFSSSQPIASAHVGAYWQRIRSKFPRSQDVAPLPTVIEQAAGVTSSWVEFANLPPLRRSWFINEDGRNLIQLQSDRFLFNWQRASNGDAYPSYGVVIEQFESHLRDFMDFCREIGVGELAFKQFELVYVNLISQSNGLDVTGFDSLLTDHVRSGDRSRFLPEVDGFNWATAYSLPDGKGRLHVLAQSALNQPGTERPVRLELAARGISADTSDSGRRQWFDTAHEWITRGFVDVTNPKLHSDAYWKRES</sequence>
<evidence type="ECO:0000313" key="2">
    <source>
        <dbReference type="Proteomes" id="UP000575469"/>
    </source>
</evidence>
<evidence type="ECO:0000313" key="1">
    <source>
        <dbReference type="EMBL" id="NMV41825.1"/>
    </source>
</evidence>
<comment type="caution">
    <text evidence="1">The sequence shown here is derived from an EMBL/GenBank/DDBJ whole genome shotgun (WGS) entry which is preliminary data.</text>
</comment>
<dbReference type="RefSeq" id="WP_169341857.1">
    <property type="nucleotide sequence ID" value="NZ_JABBZM010000039.1"/>
</dbReference>
<dbReference type="NCBIfam" id="TIGR04255">
    <property type="entry name" value="sporadTIGR04255"/>
    <property type="match status" value="1"/>
</dbReference>
<dbReference type="Proteomes" id="UP000575469">
    <property type="component" value="Unassembled WGS sequence"/>
</dbReference>
<gene>
    <name evidence="1" type="ORF">HGR00_28305</name>
</gene>
<dbReference type="AlphaFoldDB" id="A0A848P911"/>
<organism evidence="1 2">
    <name type="scientific">Ralstonia insidiosa</name>
    <dbReference type="NCBI Taxonomy" id="190721"/>
    <lineage>
        <taxon>Bacteria</taxon>
        <taxon>Pseudomonadati</taxon>
        <taxon>Pseudomonadota</taxon>
        <taxon>Betaproteobacteria</taxon>
        <taxon>Burkholderiales</taxon>
        <taxon>Burkholderiaceae</taxon>
        <taxon>Ralstonia</taxon>
    </lineage>
</organism>
<dbReference type="EMBL" id="JABBZM010000039">
    <property type="protein sequence ID" value="NMV41825.1"/>
    <property type="molecule type" value="Genomic_DNA"/>
</dbReference>
<accession>A0A848P911</accession>
<reference evidence="1 2" key="1">
    <citation type="submission" date="2020-04" db="EMBL/GenBank/DDBJ databases">
        <title>Ralstonia insidiosa genome sequencing and assembly.</title>
        <authorList>
            <person name="Martins R.C.R."/>
            <person name="Perdigao-Neto L.V."/>
            <person name="Levin A.S.S."/>
            <person name="Costa S.F."/>
        </authorList>
    </citation>
    <scope>NUCLEOTIDE SEQUENCE [LARGE SCALE GENOMIC DNA]</scope>
    <source>
        <strain evidence="1 2">5047</strain>
    </source>
</reference>
<name>A0A848P911_9RALS</name>
<dbReference type="InterPro" id="IPR026349">
    <property type="entry name" value="CHP04255"/>
</dbReference>
<proteinExistence type="predicted"/>